<dbReference type="InterPro" id="IPR016181">
    <property type="entry name" value="Acyl_CoA_acyltransferase"/>
</dbReference>
<gene>
    <name evidence="2" type="ORF">H9817_09570</name>
</gene>
<dbReference type="PROSITE" id="PS51186">
    <property type="entry name" value="GNAT"/>
    <property type="match status" value="1"/>
</dbReference>
<name>A0A9D2DBV1_9FIRM</name>
<comment type="caution">
    <text evidence="2">The sequence shown here is derived from an EMBL/GenBank/DDBJ whole genome shotgun (WGS) entry which is preliminary data.</text>
</comment>
<organism evidence="2 3">
    <name type="scientific">Candidatus Mediterraneibacter stercorigallinarum</name>
    <dbReference type="NCBI Taxonomy" id="2838686"/>
    <lineage>
        <taxon>Bacteria</taxon>
        <taxon>Bacillati</taxon>
        <taxon>Bacillota</taxon>
        <taxon>Clostridia</taxon>
        <taxon>Lachnospirales</taxon>
        <taxon>Lachnospiraceae</taxon>
        <taxon>Mediterraneibacter</taxon>
    </lineage>
</organism>
<dbReference type="EMBL" id="DXCD01000246">
    <property type="protein sequence ID" value="HIZ14156.1"/>
    <property type="molecule type" value="Genomic_DNA"/>
</dbReference>
<reference evidence="2" key="2">
    <citation type="submission" date="2021-04" db="EMBL/GenBank/DDBJ databases">
        <authorList>
            <person name="Gilroy R."/>
        </authorList>
    </citation>
    <scope>NUCLEOTIDE SEQUENCE</scope>
    <source>
        <strain evidence="2">ChiGjej1B1-13045</strain>
    </source>
</reference>
<protein>
    <submittedName>
        <fullName evidence="2">GNAT family N-acetyltransferase</fullName>
    </submittedName>
</protein>
<accession>A0A9D2DBV1</accession>
<dbReference type="Pfam" id="PF00583">
    <property type="entry name" value="Acetyltransf_1"/>
    <property type="match status" value="1"/>
</dbReference>
<proteinExistence type="predicted"/>
<dbReference type="InterPro" id="IPR052742">
    <property type="entry name" value="Mito_N-acetyltransferase"/>
</dbReference>
<dbReference type="Gene3D" id="3.40.630.30">
    <property type="match status" value="1"/>
</dbReference>
<feature type="domain" description="N-acetyltransferase" evidence="1">
    <location>
        <begin position="9"/>
        <end position="166"/>
    </location>
</feature>
<dbReference type="Proteomes" id="UP000824017">
    <property type="component" value="Unassembled WGS sequence"/>
</dbReference>
<evidence type="ECO:0000259" key="1">
    <source>
        <dbReference type="PROSITE" id="PS51186"/>
    </source>
</evidence>
<sequence>MAAVKIYKLKIKKYEKTDLKDAVMIWNQVVEDGVAFPQTEPLTEETGHTFFEEQSFTGIAYDERSGEIVGLYILHPNNIGRCGHICNASYAVRADMRGQHIGELLVKHCMEKGKELGFRILQFNAVVSSNTYALRLYEKLGFVRLGTIPGGFLMKDGHYEDIIPHYHVL</sequence>
<evidence type="ECO:0000313" key="3">
    <source>
        <dbReference type="Proteomes" id="UP000824017"/>
    </source>
</evidence>
<dbReference type="InterPro" id="IPR000182">
    <property type="entry name" value="GNAT_dom"/>
</dbReference>
<dbReference type="PANTHER" id="PTHR43138">
    <property type="entry name" value="ACETYLTRANSFERASE, GNAT FAMILY"/>
    <property type="match status" value="1"/>
</dbReference>
<reference evidence="2" key="1">
    <citation type="journal article" date="2021" name="PeerJ">
        <title>Extensive microbial diversity within the chicken gut microbiome revealed by metagenomics and culture.</title>
        <authorList>
            <person name="Gilroy R."/>
            <person name="Ravi A."/>
            <person name="Getino M."/>
            <person name="Pursley I."/>
            <person name="Horton D.L."/>
            <person name="Alikhan N.F."/>
            <person name="Baker D."/>
            <person name="Gharbi K."/>
            <person name="Hall N."/>
            <person name="Watson M."/>
            <person name="Adriaenssens E.M."/>
            <person name="Foster-Nyarko E."/>
            <person name="Jarju S."/>
            <person name="Secka A."/>
            <person name="Antonio M."/>
            <person name="Oren A."/>
            <person name="Chaudhuri R.R."/>
            <person name="La Ragione R."/>
            <person name="Hildebrand F."/>
            <person name="Pallen M.J."/>
        </authorList>
    </citation>
    <scope>NUCLEOTIDE SEQUENCE</scope>
    <source>
        <strain evidence="2">ChiGjej1B1-13045</strain>
    </source>
</reference>
<dbReference type="AlphaFoldDB" id="A0A9D2DBV1"/>
<dbReference type="GO" id="GO:0016747">
    <property type="term" value="F:acyltransferase activity, transferring groups other than amino-acyl groups"/>
    <property type="evidence" value="ECO:0007669"/>
    <property type="project" value="InterPro"/>
</dbReference>
<dbReference type="PANTHER" id="PTHR43138:SF1">
    <property type="entry name" value="N-ACETYLTRANSFERASE ACA1"/>
    <property type="match status" value="1"/>
</dbReference>
<evidence type="ECO:0000313" key="2">
    <source>
        <dbReference type="EMBL" id="HIZ14156.1"/>
    </source>
</evidence>
<dbReference type="SUPFAM" id="SSF55729">
    <property type="entry name" value="Acyl-CoA N-acyltransferases (Nat)"/>
    <property type="match status" value="1"/>
</dbReference>